<proteinExistence type="predicted"/>
<protein>
    <submittedName>
        <fullName evidence="1">Uncharacterized protein</fullName>
    </submittedName>
</protein>
<keyword evidence="2" id="KW-1185">Reference proteome</keyword>
<evidence type="ECO:0000313" key="1">
    <source>
        <dbReference type="EMBL" id="CAI9719860.1"/>
    </source>
</evidence>
<dbReference type="AlphaFoldDB" id="A0AA36APB6"/>
<evidence type="ECO:0000313" key="2">
    <source>
        <dbReference type="Proteomes" id="UP001162480"/>
    </source>
</evidence>
<organism evidence="1 2">
    <name type="scientific">Octopus vulgaris</name>
    <name type="common">Common octopus</name>
    <dbReference type="NCBI Taxonomy" id="6645"/>
    <lineage>
        <taxon>Eukaryota</taxon>
        <taxon>Metazoa</taxon>
        <taxon>Spiralia</taxon>
        <taxon>Lophotrochozoa</taxon>
        <taxon>Mollusca</taxon>
        <taxon>Cephalopoda</taxon>
        <taxon>Coleoidea</taxon>
        <taxon>Octopodiformes</taxon>
        <taxon>Octopoda</taxon>
        <taxon>Incirrata</taxon>
        <taxon>Octopodidae</taxon>
        <taxon>Octopus</taxon>
    </lineage>
</organism>
<sequence length="100" mass="11908">MCHVPAEDKYKTKWTRPGSIQWHITDFVLDLRRYVHNVCNVCVIQRAEFCNDHSLNHTEMKFVIKLKVRPNSMTIPKKLNVTRLKDEAIKEELVKRMDDI</sequence>
<dbReference type="EMBL" id="OX597816">
    <property type="protein sequence ID" value="CAI9719860.1"/>
    <property type="molecule type" value="Genomic_DNA"/>
</dbReference>
<reference evidence="1" key="1">
    <citation type="submission" date="2023-08" db="EMBL/GenBank/DDBJ databases">
        <authorList>
            <person name="Alioto T."/>
            <person name="Alioto T."/>
            <person name="Gomez Garrido J."/>
        </authorList>
    </citation>
    <scope>NUCLEOTIDE SEQUENCE</scope>
</reference>
<gene>
    <name evidence="1" type="ORF">OCTVUL_1B006190</name>
</gene>
<dbReference type="Proteomes" id="UP001162480">
    <property type="component" value="Chromosome 3"/>
</dbReference>
<accession>A0AA36APB6</accession>
<name>A0AA36APB6_OCTVU</name>